<proteinExistence type="inferred from homology"/>
<dbReference type="SMART" id="SM00853">
    <property type="entry name" value="MutL_C"/>
    <property type="match status" value="1"/>
</dbReference>
<dbReference type="InterPro" id="IPR020568">
    <property type="entry name" value="Ribosomal_Su5_D2-typ_SF"/>
</dbReference>
<comment type="function">
    <text evidence="5">This protein is involved in the repair of mismatches in DNA. It is required for dam-dependent methyl-directed DNA mismatch repair. May act as a 'molecular matchmaker', a protein that promotes the formation of a stable complex between two or more DNA-binding proteins in an ATP-dependent manner without itself being part of a final effector complex.</text>
</comment>
<dbReference type="FunFam" id="3.30.565.10:FF:000003">
    <property type="entry name" value="DNA mismatch repair endonuclease MutL"/>
    <property type="match status" value="1"/>
</dbReference>
<evidence type="ECO:0000256" key="6">
    <source>
        <dbReference type="SAM" id="MobiDB-lite"/>
    </source>
</evidence>
<dbReference type="SUPFAM" id="SSF54211">
    <property type="entry name" value="Ribosomal protein S5 domain 2-like"/>
    <property type="match status" value="1"/>
</dbReference>
<dbReference type="InterPro" id="IPR014762">
    <property type="entry name" value="DNA_mismatch_repair_CS"/>
</dbReference>
<dbReference type="PANTHER" id="PTHR10073">
    <property type="entry name" value="DNA MISMATCH REPAIR PROTEIN MLH, PMS, MUTL"/>
    <property type="match status" value="1"/>
</dbReference>
<comment type="similarity">
    <text evidence="1 5">Belongs to the DNA mismatch repair MutL/HexB family.</text>
</comment>
<accession>A0A7L9RUS1</accession>
<dbReference type="InterPro" id="IPR038973">
    <property type="entry name" value="MutL/Mlh/Pms-like"/>
</dbReference>
<dbReference type="HAMAP" id="MF_00149">
    <property type="entry name" value="DNA_mis_repair"/>
    <property type="match status" value="1"/>
</dbReference>
<dbReference type="InterPro" id="IPR042121">
    <property type="entry name" value="MutL_C_regsub"/>
</dbReference>
<evidence type="ECO:0000259" key="7">
    <source>
        <dbReference type="SMART" id="SM00853"/>
    </source>
</evidence>
<dbReference type="InterPro" id="IPR013507">
    <property type="entry name" value="DNA_mismatch_S5_2-like"/>
</dbReference>
<keyword evidence="4 5" id="KW-0234">DNA repair</keyword>
<dbReference type="NCBIfam" id="TIGR00585">
    <property type="entry name" value="mutl"/>
    <property type="match status" value="1"/>
</dbReference>
<dbReference type="InterPro" id="IPR002099">
    <property type="entry name" value="MutL/Mlh/PMS"/>
</dbReference>
<protein>
    <recommendedName>
        <fullName evidence="2 5">DNA mismatch repair protein MutL</fullName>
    </recommendedName>
</protein>
<dbReference type="GO" id="GO:0032300">
    <property type="term" value="C:mismatch repair complex"/>
    <property type="evidence" value="ECO:0007669"/>
    <property type="project" value="InterPro"/>
</dbReference>
<dbReference type="InterPro" id="IPR020667">
    <property type="entry name" value="DNA_mismatch_repair_MutL"/>
</dbReference>
<organism evidence="9 10">
    <name type="scientific">Candidatus Bodocaedibacter vickermanii</name>
    <dbReference type="NCBI Taxonomy" id="2741701"/>
    <lineage>
        <taxon>Bacteria</taxon>
        <taxon>Pseudomonadati</taxon>
        <taxon>Pseudomonadota</taxon>
        <taxon>Alphaproteobacteria</taxon>
        <taxon>Holosporales</taxon>
        <taxon>Candidatus Paracaedibacteraceae</taxon>
        <taxon>Candidatus Bodocaedibacter</taxon>
    </lineage>
</organism>
<gene>
    <name evidence="5 9" type="primary">mutL</name>
    <name evidence="9" type="ORF">CPBP_00956</name>
</gene>
<dbReference type="Gene3D" id="3.30.1540.20">
    <property type="entry name" value="MutL, C-terminal domain, dimerisation subdomain"/>
    <property type="match status" value="1"/>
</dbReference>
<dbReference type="InterPro" id="IPR014790">
    <property type="entry name" value="MutL_C"/>
</dbReference>
<dbReference type="SMART" id="SM01340">
    <property type="entry name" value="DNA_mis_repair"/>
    <property type="match status" value="1"/>
</dbReference>
<dbReference type="GO" id="GO:0140664">
    <property type="term" value="F:ATP-dependent DNA damage sensor activity"/>
    <property type="evidence" value="ECO:0007669"/>
    <property type="project" value="InterPro"/>
</dbReference>
<feature type="domain" description="DNA mismatch repair protein S5" evidence="8">
    <location>
        <begin position="207"/>
        <end position="325"/>
    </location>
</feature>
<dbReference type="PROSITE" id="PS00058">
    <property type="entry name" value="DNA_MISMATCH_REPAIR_1"/>
    <property type="match status" value="1"/>
</dbReference>
<dbReference type="Gene3D" id="3.30.230.10">
    <property type="match status" value="1"/>
</dbReference>
<dbReference type="InterPro" id="IPR037198">
    <property type="entry name" value="MutL_C_sf"/>
</dbReference>
<dbReference type="CDD" id="cd16926">
    <property type="entry name" value="HATPase_MutL-MLH-PMS-like"/>
    <property type="match status" value="1"/>
</dbReference>
<dbReference type="Pfam" id="PF13589">
    <property type="entry name" value="HATPase_c_3"/>
    <property type="match status" value="1"/>
</dbReference>
<evidence type="ECO:0000256" key="1">
    <source>
        <dbReference type="ARBA" id="ARBA00006082"/>
    </source>
</evidence>
<feature type="compositionally biased region" description="Polar residues" evidence="6">
    <location>
        <begin position="369"/>
        <end position="378"/>
    </location>
</feature>
<dbReference type="InterPro" id="IPR042120">
    <property type="entry name" value="MutL_C_dimsub"/>
</dbReference>
<evidence type="ECO:0000259" key="8">
    <source>
        <dbReference type="SMART" id="SM01340"/>
    </source>
</evidence>
<reference evidence="9 10" key="1">
    <citation type="submission" date="2020-06" db="EMBL/GenBank/DDBJ databases">
        <title>The endosymbiont of the kinetoplastid Bodo saltans is a Paracaedibacter-like alpha-proteobacterium possessing a putative toxin-antitoxin system.</title>
        <authorList>
            <person name="Midha S."/>
            <person name="Rigden D.J."/>
            <person name="Siozios S."/>
            <person name="Hurst G.D.D."/>
            <person name="Jackson A.P."/>
        </authorList>
    </citation>
    <scope>NUCLEOTIDE SEQUENCE [LARGE SCALE GENOMIC DNA]</scope>
    <source>
        <strain evidence="9">Lake Konstanz</strain>
    </source>
</reference>
<dbReference type="SUPFAM" id="SSF55874">
    <property type="entry name" value="ATPase domain of HSP90 chaperone/DNA topoisomerase II/histidine kinase"/>
    <property type="match status" value="1"/>
</dbReference>
<sequence length="613" mass="67838">MTIRLLDPTTINRIAAGEVVERPASAVKELVENALDAGSTQIDITIRDGGQSLIVVRDNGSGMGRDDLELAVERHATSKLPDDDLMNISTMGFRGEALPSIGSVSRLSLTSHDATTNQAWILSVEGGHKHDVIPANLNKGTIVEVRDLFFATPARLKFLRTPKTEQGHIVDVVTKIALANPTVGFSLRDETRQLFDYAPTESLKDRLADVLGADFVQNALGIEGSRDYAHVSGYVGLPTLHRSSNQHQYLFVNGRPVQDKLLGGAVRAAYADLVARDRHPMLVLTLTLPTDYLDVNVHPAKTEVRFQDTQLIRNLIVSTVRQHLTQVSHLTSTTIHQAAMDAIQLFEPRGDHRQSSSFAQMSTDHHRSQSYGGHQQGNPKGFTPYAPQKAFETMGAHVLETRRVFSESEPTDIMLNDDPSMGYLGRAVAQVYNTYIVSQTETDMIITDQHAAHERLTYEKMKRQLSDHGVIKQSLLIPEIVEVTEPQREALLELRTELETLGLTIDAFGLTSIQIKELPSLLAGVDAKALLLDIADQITHMAPTLTLQEKVYEICAELSCKGSIKAGRRLSVPEMNQLLRDMEITPFSGQCNHGRPTYIKLRKADIEKLFGRT</sequence>
<dbReference type="AlphaFoldDB" id="A0A7L9RUS1"/>
<dbReference type="EMBL" id="CP054719">
    <property type="protein sequence ID" value="QOL20175.1"/>
    <property type="molecule type" value="Genomic_DNA"/>
</dbReference>
<dbReference type="GO" id="GO:0005524">
    <property type="term" value="F:ATP binding"/>
    <property type="evidence" value="ECO:0007669"/>
    <property type="project" value="InterPro"/>
</dbReference>
<dbReference type="SUPFAM" id="SSF118116">
    <property type="entry name" value="DNA mismatch repair protein MutL"/>
    <property type="match status" value="1"/>
</dbReference>
<evidence type="ECO:0000313" key="9">
    <source>
        <dbReference type="EMBL" id="QOL20175.1"/>
    </source>
</evidence>
<keyword evidence="10" id="KW-1185">Reference proteome</keyword>
<feature type="region of interest" description="Disordered" evidence="6">
    <location>
        <begin position="353"/>
        <end position="381"/>
    </location>
</feature>
<dbReference type="Pfam" id="PF01119">
    <property type="entry name" value="DNA_mis_repair"/>
    <property type="match status" value="1"/>
</dbReference>
<name>A0A7L9RUS1_9PROT</name>
<dbReference type="Gene3D" id="3.30.565.10">
    <property type="entry name" value="Histidine kinase-like ATPase, C-terminal domain"/>
    <property type="match status" value="1"/>
</dbReference>
<dbReference type="CDD" id="cd00782">
    <property type="entry name" value="MutL_Trans"/>
    <property type="match status" value="1"/>
</dbReference>
<dbReference type="Proteomes" id="UP000594001">
    <property type="component" value="Chromosome"/>
</dbReference>
<dbReference type="Pfam" id="PF08676">
    <property type="entry name" value="MutL_C"/>
    <property type="match status" value="1"/>
</dbReference>
<dbReference type="NCBIfam" id="NF000953">
    <property type="entry name" value="PRK00095.2-4"/>
    <property type="match status" value="1"/>
</dbReference>
<dbReference type="GO" id="GO:0016887">
    <property type="term" value="F:ATP hydrolysis activity"/>
    <property type="evidence" value="ECO:0007669"/>
    <property type="project" value="InterPro"/>
</dbReference>
<evidence type="ECO:0000256" key="4">
    <source>
        <dbReference type="ARBA" id="ARBA00023204"/>
    </source>
</evidence>
<dbReference type="Gene3D" id="3.30.1370.100">
    <property type="entry name" value="MutL, C-terminal domain, regulatory subdomain"/>
    <property type="match status" value="1"/>
</dbReference>
<dbReference type="GO" id="GO:0006298">
    <property type="term" value="P:mismatch repair"/>
    <property type="evidence" value="ECO:0007669"/>
    <property type="project" value="UniProtKB-UniRule"/>
</dbReference>
<dbReference type="RefSeq" id="WP_350331729.1">
    <property type="nucleotide sequence ID" value="NZ_CP054719.1"/>
</dbReference>
<evidence type="ECO:0000256" key="5">
    <source>
        <dbReference type="HAMAP-Rule" id="MF_00149"/>
    </source>
</evidence>
<evidence type="ECO:0000313" key="10">
    <source>
        <dbReference type="Proteomes" id="UP000594001"/>
    </source>
</evidence>
<dbReference type="InterPro" id="IPR036890">
    <property type="entry name" value="HATPase_C_sf"/>
</dbReference>
<keyword evidence="3 5" id="KW-0227">DNA damage</keyword>
<dbReference type="KEGG" id="pbal:CPBP_00956"/>
<dbReference type="InterPro" id="IPR014721">
    <property type="entry name" value="Ribsml_uS5_D2-typ_fold_subgr"/>
</dbReference>
<dbReference type="GO" id="GO:0030983">
    <property type="term" value="F:mismatched DNA binding"/>
    <property type="evidence" value="ECO:0007669"/>
    <property type="project" value="InterPro"/>
</dbReference>
<evidence type="ECO:0000256" key="2">
    <source>
        <dbReference type="ARBA" id="ARBA00021975"/>
    </source>
</evidence>
<evidence type="ECO:0000256" key="3">
    <source>
        <dbReference type="ARBA" id="ARBA00022763"/>
    </source>
</evidence>
<dbReference type="PANTHER" id="PTHR10073:SF12">
    <property type="entry name" value="DNA MISMATCH REPAIR PROTEIN MLH1"/>
    <property type="match status" value="1"/>
</dbReference>
<feature type="domain" description="MutL C-terminal dimerisation" evidence="7">
    <location>
        <begin position="427"/>
        <end position="570"/>
    </location>
</feature>